<comment type="subcellular location">
    <subcellularLocation>
        <location evidence="1">Cell membrane</location>
        <topology evidence="1">Multi-pass membrane protein</topology>
    </subcellularLocation>
</comment>
<keyword evidence="8" id="KW-1185">Reference proteome</keyword>
<dbReference type="Proteomes" id="UP000294325">
    <property type="component" value="Chromosome"/>
</dbReference>
<sequence length="337" mass="36572">MKSASWLSFFLGLTLITLLALWQDMAMIAGRLTTPGWGILWVAVFALPDLLLSSASWRFLFTPNDYQPTYRHTVTAMWIGTSVNTILPVASVGGEWVKARLLTKWATPGTYAAASVVVDKTVQALSVLLWAILGMVFLFLIMPDAQVLSAAFLGCALLAIGIIGFVMIQCVGTFGFLARIPANRARSPKWQSLASNAVILDAAILAIYRQPSAILLASGVRLLLRILMAGEVWLAALLIGYPIKMEEALILTSLGMAIRSAGFIIPGGLGIQEGGFIAIGTMLNLPPHVALSISLATRIRELITAFPGLITWQYLESQMLWPRLAAALAHRNRTRKI</sequence>
<organism evidence="7 8">
    <name type="scientific">Nitrosococcus wardiae</name>
    <dbReference type="NCBI Taxonomy" id="1814290"/>
    <lineage>
        <taxon>Bacteria</taxon>
        <taxon>Pseudomonadati</taxon>
        <taxon>Pseudomonadota</taxon>
        <taxon>Gammaproteobacteria</taxon>
        <taxon>Chromatiales</taxon>
        <taxon>Chromatiaceae</taxon>
        <taxon>Nitrosococcus</taxon>
    </lineage>
</organism>
<feature type="transmembrane region" description="Helical" evidence="6">
    <location>
        <begin position="275"/>
        <end position="296"/>
    </location>
</feature>
<feature type="transmembrane region" description="Helical" evidence="6">
    <location>
        <begin position="222"/>
        <end position="241"/>
    </location>
</feature>
<feature type="transmembrane region" description="Helical" evidence="6">
    <location>
        <begin position="36"/>
        <end position="61"/>
    </location>
</feature>
<name>A0A4V1AW19_9GAMM</name>
<keyword evidence="3 6" id="KW-0812">Transmembrane</keyword>
<evidence type="ECO:0000256" key="1">
    <source>
        <dbReference type="ARBA" id="ARBA00004651"/>
    </source>
</evidence>
<gene>
    <name evidence="7" type="ORF">E3U44_11665</name>
</gene>
<dbReference type="NCBIfam" id="TIGR03476">
    <property type="entry name" value="HpnL"/>
    <property type="match status" value="1"/>
</dbReference>
<dbReference type="GO" id="GO:0005886">
    <property type="term" value="C:plasma membrane"/>
    <property type="evidence" value="ECO:0007669"/>
    <property type="project" value="UniProtKB-SubCell"/>
</dbReference>
<dbReference type="PANTHER" id="PTHR39087">
    <property type="entry name" value="UPF0104 MEMBRANE PROTEIN MJ1595"/>
    <property type="match status" value="1"/>
</dbReference>
<dbReference type="Pfam" id="PF03706">
    <property type="entry name" value="LPG_synthase_TM"/>
    <property type="match status" value="1"/>
</dbReference>
<evidence type="ECO:0000256" key="4">
    <source>
        <dbReference type="ARBA" id="ARBA00022989"/>
    </source>
</evidence>
<evidence type="ECO:0000256" key="2">
    <source>
        <dbReference type="ARBA" id="ARBA00022475"/>
    </source>
</evidence>
<dbReference type="PANTHER" id="PTHR39087:SF2">
    <property type="entry name" value="UPF0104 MEMBRANE PROTEIN MJ1595"/>
    <property type="match status" value="1"/>
</dbReference>
<dbReference type="NCBIfam" id="TIGR00374">
    <property type="entry name" value="flippase-like domain"/>
    <property type="match status" value="1"/>
</dbReference>
<feature type="transmembrane region" description="Helical" evidence="6">
    <location>
        <begin position="248"/>
        <end position="269"/>
    </location>
</feature>
<dbReference type="EMBL" id="CP038033">
    <property type="protein sequence ID" value="QBQ55095.1"/>
    <property type="molecule type" value="Genomic_DNA"/>
</dbReference>
<dbReference type="OrthoDB" id="594003at2"/>
<feature type="transmembrane region" description="Helical" evidence="6">
    <location>
        <begin position="190"/>
        <end position="210"/>
    </location>
</feature>
<keyword evidence="5 6" id="KW-0472">Membrane</keyword>
<evidence type="ECO:0000256" key="5">
    <source>
        <dbReference type="ARBA" id="ARBA00023136"/>
    </source>
</evidence>
<evidence type="ECO:0000256" key="3">
    <source>
        <dbReference type="ARBA" id="ARBA00022692"/>
    </source>
</evidence>
<dbReference type="AlphaFoldDB" id="A0A4V1AW19"/>
<keyword evidence="4 6" id="KW-1133">Transmembrane helix</keyword>
<dbReference type="InterPro" id="IPR022791">
    <property type="entry name" value="L-PG_synthase/AglD"/>
</dbReference>
<evidence type="ECO:0000313" key="7">
    <source>
        <dbReference type="EMBL" id="QBQ55095.1"/>
    </source>
</evidence>
<accession>A0A4V1AW19</accession>
<feature type="transmembrane region" description="Helical" evidence="6">
    <location>
        <begin position="124"/>
        <end position="142"/>
    </location>
</feature>
<dbReference type="KEGG" id="nwr:E3U44_11665"/>
<feature type="transmembrane region" description="Helical" evidence="6">
    <location>
        <begin position="148"/>
        <end position="178"/>
    </location>
</feature>
<evidence type="ECO:0000256" key="6">
    <source>
        <dbReference type="SAM" id="Phobius"/>
    </source>
</evidence>
<protein>
    <submittedName>
        <fullName evidence="7">Flippase-like domain-containing protein</fullName>
    </submittedName>
</protein>
<proteinExistence type="predicted"/>
<dbReference type="RefSeq" id="WP_134358363.1">
    <property type="nucleotide sequence ID" value="NZ_CP038033.1"/>
</dbReference>
<reference evidence="7 8" key="1">
    <citation type="submission" date="2019-03" db="EMBL/GenBank/DDBJ databases">
        <title>The genome sequence of Nitrosococcus wardiae strain D1FHST reveals the archetypal metabolic capacity of ammonia-oxidizing Gammaproteobacteria.</title>
        <authorList>
            <person name="Wang L."/>
            <person name="Lim C.K."/>
            <person name="Hanson T.E."/>
            <person name="Dang H."/>
            <person name="Klotz M.G."/>
        </authorList>
    </citation>
    <scope>NUCLEOTIDE SEQUENCE [LARGE SCALE GENOMIC DNA]</scope>
    <source>
        <strain evidence="7 8">D1FHS</strain>
    </source>
</reference>
<evidence type="ECO:0000313" key="8">
    <source>
        <dbReference type="Proteomes" id="UP000294325"/>
    </source>
</evidence>
<keyword evidence="2" id="KW-1003">Cell membrane</keyword>